<keyword evidence="2" id="KW-1185">Reference proteome</keyword>
<evidence type="ECO:0000313" key="2">
    <source>
        <dbReference type="Proteomes" id="UP001064048"/>
    </source>
</evidence>
<sequence length="214" mass="25518">MDYNIEVIIKEEPSSSDECLRELVPKKRAKRTPLTVNEKQIIVNLYKYLEQSSPQNERNKMRLHTKTADILNIGTASVYRILREHARNEMKAPLETKKRPLFSEKISEIEKSALRKKVYSFFENDQLPTGKKIMQAVNDDDSLPTFRRTTFQKTMKHLRFKYVRINAKNAMIDKDELVIWRRNYLIKIMQYRNEKRPIFYLDEGWINVGNDFTP</sequence>
<dbReference type="EMBL" id="CM046125">
    <property type="protein sequence ID" value="KAI8422949.1"/>
    <property type="molecule type" value="Genomic_DNA"/>
</dbReference>
<reference evidence="1 2" key="1">
    <citation type="journal article" date="2022" name="Genome Biol. Evol.">
        <title>The Spruce Budworm Genome: Reconstructing the Evolutionary History of Antifreeze Proteins.</title>
        <authorList>
            <person name="Beliveau C."/>
            <person name="Gagne P."/>
            <person name="Picq S."/>
            <person name="Vernygora O."/>
            <person name="Keeling C.I."/>
            <person name="Pinkney K."/>
            <person name="Doucet D."/>
            <person name="Wen F."/>
            <person name="Johnston J.S."/>
            <person name="Maaroufi H."/>
            <person name="Boyle B."/>
            <person name="Laroche J."/>
            <person name="Dewar K."/>
            <person name="Juretic N."/>
            <person name="Blackburn G."/>
            <person name="Nisole A."/>
            <person name="Brunet B."/>
            <person name="Brandao M."/>
            <person name="Lumley L."/>
            <person name="Duan J."/>
            <person name="Quan G."/>
            <person name="Lucarotti C.J."/>
            <person name="Roe A.D."/>
            <person name="Sperling F.A.H."/>
            <person name="Levesque R.C."/>
            <person name="Cusson M."/>
        </authorList>
    </citation>
    <scope>NUCLEOTIDE SEQUENCE [LARGE SCALE GENOMIC DNA]</scope>
    <source>
        <strain evidence="1">Glfc:IPQL:Cfum</strain>
    </source>
</reference>
<organism evidence="1 2">
    <name type="scientific">Choristoneura fumiferana</name>
    <name type="common">Spruce budworm moth</name>
    <name type="synonym">Archips fumiferana</name>
    <dbReference type="NCBI Taxonomy" id="7141"/>
    <lineage>
        <taxon>Eukaryota</taxon>
        <taxon>Metazoa</taxon>
        <taxon>Ecdysozoa</taxon>
        <taxon>Arthropoda</taxon>
        <taxon>Hexapoda</taxon>
        <taxon>Insecta</taxon>
        <taxon>Pterygota</taxon>
        <taxon>Neoptera</taxon>
        <taxon>Endopterygota</taxon>
        <taxon>Lepidoptera</taxon>
        <taxon>Glossata</taxon>
        <taxon>Ditrysia</taxon>
        <taxon>Tortricoidea</taxon>
        <taxon>Tortricidae</taxon>
        <taxon>Tortricinae</taxon>
        <taxon>Choristoneura</taxon>
    </lineage>
</organism>
<evidence type="ECO:0000313" key="1">
    <source>
        <dbReference type="EMBL" id="KAI8422949.1"/>
    </source>
</evidence>
<protein>
    <submittedName>
        <fullName evidence="1">Uncharacterized protein</fullName>
    </submittedName>
</protein>
<comment type="caution">
    <text evidence="1">The sequence shown here is derived from an EMBL/GenBank/DDBJ whole genome shotgun (WGS) entry which is preliminary data.</text>
</comment>
<accession>A0ACC0JFU7</accession>
<dbReference type="Proteomes" id="UP001064048">
    <property type="component" value="Chromosome 25"/>
</dbReference>
<gene>
    <name evidence="1" type="ORF">MSG28_014052</name>
</gene>
<name>A0ACC0JFU7_CHOFU</name>
<proteinExistence type="predicted"/>